<evidence type="ECO:0000256" key="1">
    <source>
        <dbReference type="SAM" id="MobiDB-lite"/>
    </source>
</evidence>
<dbReference type="Proteomes" id="UP000008837">
    <property type="component" value="Unassembled WGS sequence"/>
</dbReference>
<feature type="transmembrane region" description="Helical" evidence="2">
    <location>
        <begin position="185"/>
        <end position="209"/>
    </location>
</feature>
<reference evidence="3 4" key="1">
    <citation type="journal article" date="2007" name="Proc. Natl. Acad. Sci. U.S.A.">
        <title>Dandruff-associated Malassezia genomes reveal convergent and divergent virulence traits shared with plant and human fungal pathogens.</title>
        <authorList>
            <person name="Xu J."/>
            <person name="Saunders C.W."/>
            <person name="Hu P."/>
            <person name="Grant R.A."/>
            <person name="Boekhout T."/>
            <person name="Kuramae E.E."/>
            <person name="Kronstad J.W."/>
            <person name="Deangelis Y.M."/>
            <person name="Reeder N.L."/>
            <person name="Johnstone K.R."/>
            <person name="Leland M."/>
            <person name="Fieno A.M."/>
            <person name="Begley W.M."/>
            <person name="Sun Y."/>
            <person name="Lacey M.P."/>
            <person name="Chaudhary T."/>
            <person name="Keough T."/>
            <person name="Chu L."/>
            <person name="Sears R."/>
            <person name="Yuan B."/>
            <person name="Dawson T.L.Jr."/>
        </authorList>
    </citation>
    <scope>NUCLEOTIDE SEQUENCE [LARGE SCALE GENOMIC DNA]</scope>
    <source>
        <strain evidence="4">ATCC MYA-4612 / CBS 7966</strain>
    </source>
</reference>
<sequence>MKLSHTIVEVGAFVLRIYSDIQDAFISLMVYSAAIAFSVGVLYSMMVRWTWIADKYYGKRVFDRGFGNYASITAVVLILIALIIAGVWVASTIWVVYLALVVVLWLASLVFLGIHRRMSPGMRERPIVMSMMERKRGYAPLATSHQQLDHMLVLLIVILSFTFLKLIFLTVCFVLAPLFFITPLYYIFGVGPDLAFVTLLSNTEALPLFEHERHMPSVREEIRQQELSGALPYAHNNLGANASPIYTVPPQPTAQTHGLDPASQQVHQMPSEVQRQGYVEQLPYGQIEPVSSQPYLTREMPQSGGVSEPEEFMVVPR</sequence>
<comment type="caution">
    <text evidence="3">The sequence shown here is derived from an EMBL/GenBank/DDBJ whole genome shotgun (WGS) entry which is preliminary data.</text>
</comment>
<dbReference type="AlphaFoldDB" id="A8Q5G6"/>
<keyword evidence="2" id="KW-1133">Transmembrane helix</keyword>
<dbReference type="KEGG" id="mgl:MGL_2776"/>
<dbReference type="InParanoid" id="A8Q5G6"/>
<dbReference type="VEuPathDB" id="FungiDB:MGL_2776"/>
<keyword evidence="2" id="KW-0812">Transmembrane</keyword>
<feature type="region of interest" description="Disordered" evidence="1">
    <location>
        <begin position="293"/>
        <end position="317"/>
    </location>
</feature>
<accession>A8Q5G6</accession>
<organism evidence="3 4">
    <name type="scientific">Malassezia globosa (strain ATCC MYA-4612 / CBS 7966)</name>
    <name type="common">Dandruff-associated fungus</name>
    <dbReference type="NCBI Taxonomy" id="425265"/>
    <lineage>
        <taxon>Eukaryota</taxon>
        <taxon>Fungi</taxon>
        <taxon>Dikarya</taxon>
        <taxon>Basidiomycota</taxon>
        <taxon>Ustilaginomycotina</taxon>
        <taxon>Malasseziomycetes</taxon>
        <taxon>Malasseziales</taxon>
        <taxon>Malasseziaceae</taxon>
        <taxon>Malassezia</taxon>
    </lineage>
</organism>
<feature type="transmembrane region" description="Helical" evidence="2">
    <location>
        <begin position="24"/>
        <end position="45"/>
    </location>
</feature>
<evidence type="ECO:0000313" key="3">
    <source>
        <dbReference type="EMBL" id="EDP42576.1"/>
    </source>
</evidence>
<dbReference type="RefSeq" id="XP_001729790.1">
    <property type="nucleotide sequence ID" value="XM_001729738.1"/>
</dbReference>
<protein>
    <submittedName>
        <fullName evidence="3">Uncharacterized protein</fullName>
    </submittedName>
</protein>
<dbReference type="GeneID" id="5854393"/>
<dbReference type="STRING" id="425265.A8Q5G6"/>
<evidence type="ECO:0000313" key="4">
    <source>
        <dbReference type="Proteomes" id="UP000008837"/>
    </source>
</evidence>
<name>A8Q5G6_MALGO</name>
<feature type="transmembrane region" description="Helical" evidence="2">
    <location>
        <begin position="152"/>
        <end position="179"/>
    </location>
</feature>
<dbReference type="OrthoDB" id="3349125at2759"/>
<keyword evidence="4" id="KW-1185">Reference proteome</keyword>
<evidence type="ECO:0000256" key="2">
    <source>
        <dbReference type="SAM" id="Phobius"/>
    </source>
</evidence>
<feature type="transmembrane region" description="Helical" evidence="2">
    <location>
        <begin position="66"/>
        <end position="88"/>
    </location>
</feature>
<dbReference type="EMBL" id="AAYY01000010">
    <property type="protein sequence ID" value="EDP42576.1"/>
    <property type="molecule type" value="Genomic_DNA"/>
</dbReference>
<keyword evidence="2" id="KW-0472">Membrane</keyword>
<feature type="transmembrane region" description="Helical" evidence="2">
    <location>
        <begin position="94"/>
        <end position="114"/>
    </location>
</feature>
<gene>
    <name evidence="3" type="ORF">MGL_2776</name>
</gene>
<proteinExistence type="predicted"/>